<sequence length="54" mass="6019">MMEETCTDRAQVYEILLDGLASKCRMLKSKGHFVLLKTIADITITGNKAGLFSR</sequence>
<name>A0A9X4JUY9_9FIRM</name>
<gene>
    <name evidence="1" type="ORF">L7E55_02375</name>
</gene>
<proteinExistence type="predicted"/>
<dbReference type="RefSeq" id="WP_277442402.1">
    <property type="nucleotide sequence ID" value="NZ_JAKOAV010000003.1"/>
</dbReference>
<keyword evidence="2" id="KW-1185">Reference proteome</keyword>
<organism evidence="1 2">
    <name type="scientific">Pelotomaculum isophthalicicum JI</name>
    <dbReference type="NCBI Taxonomy" id="947010"/>
    <lineage>
        <taxon>Bacteria</taxon>
        <taxon>Bacillati</taxon>
        <taxon>Bacillota</taxon>
        <taxon>Clostridia</taxon>
        <taxon>Eubacteriales</taxon>
        <taxon>Desulfotomaculaceae</taxon>
        <taxon>Pelotomaculum</taxon>
    </lineage>
</organism>
<accession>A0A9X4JUY9</accession>
<comment type="caution">
    <text evidence="1">The sequence shown here is derived from an EMBL/GenBank/DDBJ whole genome shotgun (WGS) entry which is preliminary data.</text>
</comment>
<evidence type="ECO:0000313" key="2">
    <source>
        <dbReference type="Proteomes" id="UP001154312"/>
    </source>
</evidence>
<dbReference type="AlphaFoldDB" id="A0A9X4JUY9"/>
<dbReference type="Proteomes" id="UP001154312">
    <property type="component" value="Unassembled WGS sequence"/>
</dbReference>
<dbReference type="EMBL" id="JAKOAV010000003">
    <property type="protein sequence ID" value="MDF9407211.1"/>
    <property type="molecule type" value="Genomic_DNA"/>
</dbReference>
<protein>
    <submittedName>
        <fullName evidence="1">Uncharacterized protein</fullName>
    </submittedName>
</protein>
<evidence type="ECO:0000313" key="1">
    <source>
        <dbReference type="EMBL" id="MDF9407211.1"/>
    </source>
</evidence>
<reference evidence="1" key="1">
    <citation type="submission" date="2022-02" db="EMBL/GenBank/DDBJ databases">
        <authorList>
            <person name="Leng L."/>
        </authorList>
    </citation>
    <scope>NUCLEOTIDE SEQUENCE</scope>
    <source>
        <strain evidence="1">JI</strain>
    </source>
</reference>